<evidence type="ECO:0000256" key="3">
    <source>
        <dbReference type="ARBA" id="ARBA00023284"/>
    </source>
</evidence>
<dbReference type="InterPro" id="IPR013740">
    <property type="entry name" value="Redoxin"/>
</dbReference>
<dbReference type="Pfam" id="PF08534">
    <property type="entry name" value="Redoxin"/>
    <property type="match status" value="1"/>
</dbReference>
<dbReference type="PROSITE" id="PS51352">
    <property type="entry name" value="THIOREDOXIN_2"/>
    <property type="match status" value="1"/>
</dbReference>
<evidence type="ECO:0000313" key="5">
    <source>
        <dbReference type="EMBL" id="WIT09882.1"/>
    </source>
</evidence>
<dbReference type="CDD" id="cd02966">
    <property type="entry name" value="TlpA_like_family"/>
    <property type="match status" value="1"/>
</dbReference>
<dbReference type="KEGG" id="pais:PFX98_13145"/>
<reference evidence="5" key="1">
    <citation type="submission" date="2023-01" db="EMBL/GenBank/DDBJ databases">
        <title>Whole genome sequence of Paucibacter sp. S2-9 isolated from pond sediment.</title>
        <authorList>
            <person name="Jung J.Y."/>
        </authorList>
    </citation>
    <scope>NUCLEOTIDE SEQUENCE</scope>
    <source>
        <strain evidence="5">S2-9</strain>
    </source>
</reference>
<dbReference type="PANTHER" id="PTHR42852">
    <property type="entry name" value="THIOL:DISULFIDE INTERCHANGE PROTEIN DSBE"/>
    <property type="match status" value="1"/>
</dbReference>
<sequence>MKRRQTLLLGAAGAGAALLGVVAALRQRGGEPALSDAASAFWAARFETLDGQGLASASLRGKPLLLNFWATWCAPCVKELPEINRFAGEHGNWQVLGLAVDSAKPVAEFLSKLPLNFPNALAGLTGTDLARTLGNTQGGLPFSVAFNAQGEPVWRKLGATQLDELRQMARGLS</sequence>
<dbReference type="Proteomes" id="UP001177769">
    <property type="component" value="Chromosome"/>
</dbReference>
<dbReference type="PANTHER" id="PTHR42852:SF18">
    <property type="entry name" value="CHROMOSOME UNDETERMINED SCAFFOLD_47, WHOLE GENOME SHOTGUN SEQUENCE"/>
    <property type="match status" value="1"/>
</dbReference>
<keyword evidence="3" id="KW-0676">Redox-active center</keyword>
<dbReference type="GO" id="GO:0015036">
    <property type="term" value="F:disulfide oxidoreductase activity"/>
    <property type="evidence" value="ECO:0007669"/>
    <property type="project" value="UniProtKB-ARBA"/>
</dbReference>
<dbReference type="AlphaFoldDB" id="A0AA95N7N0"/>
<accession>A0AA95N7N0</accession>
<dbReference type="GO" id="GO:0030313">
    <property type="term" value="C:cell envelope"/>
    <property type="evidence" value="ECO:0007669"/>
    <property type="project" value="UniProtKB-SubCell"/>
</dbReference>
<evidence type="ECO:0000259" key="4">
    <source>
        <dbReference type="PROSITE" id="PS51352"/>
    </source>
</evidence>
<dbReference type="InterPro" id="IPR050553">
    <property type="entry name" value="Thioredoxin_ResA/DsbE_sf"/>
</dbReference>
<keyword evidence="6" id="KW-1185">Reference proteome</keyword>
<gene>
    <name evidence="5" type="ORF">PFX98_13145</name>
</gene>
<protein>
    <submittedName>
        <fullName evidence="5">TlpA disulfide reductase family protein</fullName>
    </submittedName>
</protein>
<dbReference type="InterPro" id="IPR036249">
    <property type="entry name" value="Thioredoxin-like_sf"/>
</dbReference>
<dbReference type="InterPro" id="IPR013766">
    <property type="entry name" value="Thioredoxin_domain"/>
</dbReference>
<comment type="subcellular location">
    <subcellularLocation>
        <location evidence="1">Cell envelope</location>
    </subcellularLocation>
</comment>
<feature type="domain" description="Thioredoxin" evidence="4">
    <location>
        <begin position="32"/>
        <end position="173"/>
    </location>
</feature>
<dbReference type="SUPFAM" id="SSF52833">
    <property type="entry name" value="Thioredoxin-like"/>
    <property type="match status" value="1"/>
</dbReference>
<organism evidence="5 6">
    <name type="scientific">Paucibacter sediminis</name>
    <dbReference type="NCBI Taxonomy" id="3019553"/>
    <lineage>
        <taxon>Bacteria</taxon>
        <taxon>Pseudomonadati</taxon>
        <taxon>Pseudomonadota</taxon>
        <taxon>Betaproteobacteria</taxon>
        <taxon>Burkholderiales</taxon>
        <taxon>Sphaerotilaceae</taxon>
        <taxon>Roseateles</taxon>
    </lineage>
</organism>
<dbReference type="PROSITE" id="PS00194">
    <property type="entry name" value="THIOREDOXIN_1"/>
    <property type="match status" value="1"/>
</dbReference>
<dbReference type="EMBL" id="CP116346">
    <property type="protein sequence ID" value="WIT09882.1"/>
    <property type="molecule type" value="Genomic_DNA"/>
</dbReference>
<evidence type="ECO:0000256" key="2">
    <source>
        <dbReference type="ARBA" id="ARBA00022748"/>
    </source>
</evidence>
<dbReference type="InterPro" id="IPR017937">
    <property type="entry name" value="Thioredoxin_CS"/>
</dbReference>
<evidence type="ECO:0000256" key="1">
    <source>
        <dbReference type="ARBA" id="ARBA00004196"/>
    </source>
</evidence>
<evidence type="ECO:0000313" key="6">
    <source>
        <dbReference type="Proteomes" id="UP001177769"/>
    </source>
</evidence>
<dbReference type="GO" id="GO:0017004">
    <property type="term" value="P:cytochrome complex assembly"/>
    <property type="evidence" value="ECO:0007669"/>
    <property type="project" value="UniProtKB-KW"/>
</dbReference>
<dbReference type="Gene3D" id="3.40.30.10">
    <property type="entry name" value="Glutaredoxin"/>
    <property type="match status" value="1"/>
</dbReference>
<name>A0AA95N7N0_9BURK</name>
<keyword evidence="2" id="KW-0201">Cytochrome c-type biogenesis</keyword>
<dbReference type="RefSeq" id="WP_285230952.1">
    <property type="nucleotide sequence ID" value="NZ_CP116346.1"/>
</dbReference>
<proteinExistence type="predicted"/>